<dbReference type="EMBL" id="MVOH01000007">
    <property type="protein sequence ID" value="PAU68106.1"/>
    <property type="molecule type" value="Genomic_DNA"/>
</dbReference>
<comment type="caution">
    <text evidence="1">The sequence shown here is derived from an EMBL/GenBank/DDBJ whole genome shotgun (WGS) entry which is preliminary data.</text>
</comment>
<proteinExistence type="predicted"/>
<accession>A0A2A2EGP3</accession>
<dbReference type="OrthoDB" id="3233290at2"/>
<dbReference type="Proteomes" id="UP000218399">
    <property type="component" value="Unassembled WGS sequence"/>
</dbReference>
<reference evidence="1 2" key="1">
    <citation type="journal article" date="2017" name="ISME J.">
        <title>Unveiling bifidobacterial biogeography across the mammalian branch of the tree of life.</title>
        <authorList>
            <person name="Milani C."/>
            <person name="Mangifesta M."/>
            <person name="Mancabelli L."/>
            <person name="Lugli G.A."/>
            <person name="James K."/>
            <person name="Duranti S."/>
            <person name="Turroni F."/>
            <person name="Ferrario C."/>
            <person name="Ossiprandi M.C."/>
            <person name="van Sinderen D."/>
            <person name="Ventura M."/>
        </authorList>
    </citation>
    <scope>NUCLEOTIDE SEQUENCE [LARGE SCALE GENOMIC DNA]</scope>
    <source>
        <strain evidence="2">Ham19E</strain>
    </source>
</reference>
<dbReference type="AlphaFoldDB" id="A0A2A2EGP3"/>
<keyword evidence="2" id="KW-1185">Reference proteome</keyword>
<evidence type="ECO:0000313" key="2">
    <source>
        <dbReference type="Proteomes" id="UP000218399"/>
    </source>
</evidence>
<protein>
    <submittedName>
        <fullName evidence="1">Uncharacterized protein</fullName>
    </submittedName>
</protein>
<sequence length="185" mass="21266">MTRFEQDDTVYEFPDEYPVLPGFDEQAFYRKLSGSDVFHAKGCDIVAIYRGTSLYLIEAKDYAHAHPGKPRKKSGDLAFEVARKSFDTLACIVVGAHQATDEDVRRFCSDALDCEDLYIVVTVELSRNPHARMGFDDDVLYRRNLQEQLKRNVKCLGARHIIVTWNGDDENAHKFWTSRWSATHD</sequence>
<evidence type="ECO:0000313" key="1">
    <source>
        <dbReference type="EMBL" id="PAU68106.1"/>
    </source>
</evidence>
<gene>
    <name evidence="1" type="ORF">B1526_0820</name>
</gene>
<organism evidence="1 2">
    <name type="scientific">Bifidobacterium criceti</name>
    <dbReference type="NCBI Taxonomy" id="1960969"/>
    <lineage>
        <taxon>Bacteria</taxon>
        <taxon>Bacillati</taxon>
        <taxon>Actinomycetota</taxon>
        <taxon>Actinomycetes</taxon>
        <taxon>Bifidobacteriales</taxon>
        <taxon>Bifidobacteriaceae</taxon>
        <taxon>Bifidobacterium</taxon>
    </lineage>
</organism>
<name>A0A2A2EGP3_9BIFI</name>
<dbReference type="RefSeq" id="WP_095614840.1">
    <property type="nucleotide sequence ID" value="NZ_MVOH01000007.1"/>
</dbReference>